<evidence type="ECO:0000313" key="2">
    <source>
        <dbReference type="EnsemblPlants" id="Solyc04g016485.1.1"/>
    </source>
</evidence>
<evidence type="ECO:0000259" key="1">
    <source>
        <dbReference type="SMART" id="SM00575"/>
    </source>
</evidence>
<dbReference type="STRING" id="4081.A0A3Q7G182"/>
<dbReference type="OMA" id="FATDECE"/>
<protein>
    <recommendedName>
        <fullName evidence="1">Zinc finger PMZ-type domain-containing protein</fullName>
    </recommendedName>
</protein>
<reference evidence="2" key="2">
    <citation type="submission" date="2019-01" db="UniProtKB">
        <authorList>
            <consortium name="EnsemblPlants"/>
        </authorList>
    </citation>
    <scope>IDENTIFICATION</scope>
    <source>
        <strain evidence="2">cv. Heinz 1706</strain>
    </source>
</reference>
<reference evidence="2" key="1">
    <citation type="journal article" date="2012" name="Nature">
        <title>The tomato genome sequence provides insights into fleshy fruit evolution.</title>
        <authorList>
            <consortium name="Tomato Genome Consortium"/>
        </authorList>
    </citation>
    <scope>NUCLEOTIDE SEQUENCE [LARGE SCALE GENOMIC DNA]</scope>
    <source>
        <strain evidence="2">cv. Heinz 1706</strain>
    </source>
</reference>
<dbReference type="PANTHER" id="PTHR31973">
    <property type="entry name" value="POLYPROTEIN, PUTATIVE-RELATED"/>
    <property type="match status" value="1"/>
</dbReference>
<dbReference type="GO" id="GO:0008270">
    <property type="term" value="F:zinc ion binding"/>
    <property type="evidence" value="ECO:0007669"/>
    <property type="project" value="InterPro"/>
</dbReference>
<sequence length="566" mass="65158">MRFIVKFVLGFSEVYFPELKFTNLLLWITISQLEIKKLRLLNVKQKAENLLLWATFSQLKIKKSGLVFAFELKKNPNFDIIKLGLVCADLVNMYTNKLGFVGVQELIVLAPSEKYFEIIGDEGVRTLASFISSEYKSIHLFATDECELSVNVTDILMHDGSFLLAPIINEGTNYSESDDDSNNEMRNITDSLQDYKEIVNGMAFKDIAEAKQFYKLYALAKKGLDIVIDLSKEALSNGKRKFLRMYICFKAMKLGFKFGLRPLIELDGTFLKGKAKGQVLCVVGQDINKSFYPLAWVVVDKRLRGLGHRYCARHIEANWFRRWGKGELKKLLWWAAWSSFTEEFEDQLEEIKEVNGEISKVYKVSDNGDNGYEVTEGAVRHIVNLTVKKCIFRTWDLIEIPCPHAIKAMEHKKIIQKKKEIHCYYSKEAVLTVYKHKLQPVRGEPFWKCNILHAIEPPELVKLIGRPKLMREREKNEVVNRQGVWKRTRKGKVMTCSNCGEQNHNARGCEKDDDENPRLRPRTISEKSFLSKLRKRQNPQEPIGSRVGALNDVKAKLIFLAGALNL</sequence>
<organism evidence="2">
    <name type="scientific">Solanum lycopersicum</name>
    <name type="common">Tomato</name>
    <name type="synonym">Lycopersicon esculentum</name>
    <dbReference type="NCBI Taxonomy" id="4081"/>
    <lineage>
        <taxon>Eukaryota</taxon>
        <taxon>Viridiplantae</taxon>
        <taxon>Streptophyta</taxon>
        <taxon>Embryophyta</taxon>
        <taxon>Tracheophyta</taxon>
        <taxon>Spermatophyta</taxon>
        <taxon>Magnoliopsida</taxon>
        <taxon>eudicotyledons</taxon>
        <taxon>Gunneridae</taxon>
        <taxon>Pentapetalae</taxon>
        <taxon>asterids</taxon>
        <taxon>lamiids</taxon>
        <taxon>Solanales</taxon>
        <taxon>Solanaceae</taxon>
        <taxon>Solanoideae</taxon>
        <taxon>Solaneae</taxon>
        <taxon>Solanum</taxon>
        <taxon>Solanum subgen. Lycopersicon</taxon>
    </lineage>
</organism>
<dbReference type="PANTHER" id="PTHR31973:SF192">
    <property type="entry name" value="SWIM-TYPE DOMAIN-CONTAINING PROTEIN"/>
    <property type="match status" value="1"/>
</dbReference>
<dbReference type="SMART" id="SM00575">
    <property type="entry name" value="ZnF_PMZ"/>
    <property type="match status" value="1"/>
</dbReference>
<feature type="domain" description="Zinc finger PMZ-type" evidence="1">
    <location>
        <begin position="388"/>
        <end position="415"/>
    </location>
</feature>
<dbReference type="Gramene" id="Solyc04g016485.1.1">
    <property type="protein sequence ID" value="Solyc04g016485.1.1"/>
    <property type="gene ID" value="Solyc04g016485.1"/>
</dbReference>
<accession>A0A3Q7G182</accession>
<keyword evidence="3" id="KW-1185">Reference proteome</keyword>
<evidence type="ECO:0000313" key="3">
    <source>
        <dbReference type="Proteomes" id="UP000004994"/>
    </source>
</evidence>
<proteinExistence type="predicted"/>
<name>A0A3Q7G182_SOLLC</name>
<dbReference type="EnsemblPlants" id="Solyc04g016485.1.1">
    <property type="protein sequence ID" value="Solyc04g016485.1.1"/>
    <property type="gene ID" value="Solyc04g016485.1"/>
</dbReference>
<dbReference type="Proteomes" id="UP000004994">
    <property type="component" value="Chromosome 4"/>
</dbReference>
<dbReference type="AlphaFoldDB" id="A0A3Q7G182"/>
<dbReference type="InterPro" id="IPR006564">
    <property type="entry name" value="Znf_PMZ"/>
</dbReference>
<dbReference type="InParanoid" id="A0A3Q7G182"/>